<organism evidence="2 3">
    <name type="scientific">Canna indica</name>
    <name type="common">Indian-shot</name>
    <dbReference type="NCBI Taxonomy" id="4628"/>
    <lineage>
        <taxon>Eukaryota</taxon>
        <taxon>Viridiplantae</taxon>
        <taxon>Streptophyta</taxon>
        <taxon>Embryophyta</taxon>
        <taxon>Tracheophyta</taxon>
        <taxon>Spermatophyta</taxon>
        <taxon>Magnoliopsida</taxon>
        <taxon>Liliopsida</taxon>
        <taxon>Zingiberales</taxon>
        <taxon>Cannaceae</taxon>
        <taxon>Canna</taxon>
    </lineage>
</organism>
<dbReference type="PANTHER" id="PTHR33922">
    <property type="entry name" value="OS01G0888066 PROTEIN-RELATED"/>
    <property type="match status" value="1"/>
</dbReference>
<dbReference type="PANTHER" id="PTHR33922:SF2">
    <property type="entry name" value="OS07G0589600 PROTEIN"/>
    <property type="match status" value="1"/>
</dbReference>
<dbReference type="AlphaFoldDB" id="A0AAQ3JTC5"/>
<keyword evidence="3" id="KW-1185">Reference proteome</keyword>
<protein>
    <submittedName>
        <fullName evidence="2">Uncharacterized protein</fullName>
    </submittedName>
</protein>
<evidence type="ECO:0000256" key="1">
    <source>
        <dbReference type="SAM" id="MobiDB-lite"/>
    </source>
</evidence>
<evidence type="ECO:0000313" key="3">
    <source>
        <dbReference type="Proteomes" id="UP001327560"/>
    </source>
</evidence>
<feature type="compositionally biased region" description="Polar residues" evidence="1">
    <location>
        <begin position="139"/>
        <end position="158"/>
    </location>
</feature>
<feature type="region of interest" description="Disordered" evidence="1">
    <location>
        <begin position="269"/>
        <end position="297"/>
    </location>
</feature>
<gene>
    <name evidence="2" type="ORF">Cni_G03123</name>
</gene>
<proteinExistence type="predicted"/>
<reference evidence="2 3" key="1">
    <citation type="submission" date="2023-10" db="EMBL/GenBank/DDBJ databases">
        <title>Chromosome-scale genome assembly provides insights into flower coloration mechanisms of Canna indica.</title>
        <authorList>
            <person name="Li C."/>
        </authorList>
    </citation>
    <scope>NUCLEOTIDE SEQUENCE [LARGE SCALE GENOMIC DNA]</scope>
    <source>
        <tissue evidence="2">Flower</tissue>
    </source>
</reference>
<feature type="region of interest" description="Disordered" evidence="1">
    <location>
        <begin position="1"/>
        <end position="48"/>
    </location>
</feature>
<feature type="compositionally biased region" description="Polar residues" evidence="1">
    <location>
        <begin position="95"/>
        <end position="111"/>
    </location>
</feature>
<feature type="compositionally biased region" description="Basic and acidic residues" evidence="1">
    <location>
        <begin position="287"/>
        <end position="297"/>
    </location>
</feature>
<sequence length="334" mass="35706">MEVAQHKPQQGQRQWETFEDDDQPLLLSHLPRTTAKSSQDDDRKPDNDFQFQVSTAGGLLLPTDAAAADMCAADDLFFNGQILPLRPSVAPSRCGSWSDSVDRSSTPGLDTSRSNSNSSSSSRRSSNCVSRSHSSNSSTPSVTAASEVSRPPSLSNNFYAHPSPKPQLRSARPKTTAGRRSASSAPPGWGVFLLGLVRAPQIDLHDSRPRRSSTGGGRKSDVDTANAKKIARAPSDGSSTSKRFDACASEAKAEKKVARLVGRGLSCKSSPEAVVEPSPSPTTKMKKKEEEEGQRLRRVDSMCRSRIFEWLEELSIAKAVANRDSGGGGGGGGH</sequence>
<accession>A0AAQ3JTC5</accession>
<evidence type="ECO:0000313" key="2">
    <source>
        <dbReference type="EMBL" id="WOK94421.1"/>
    </source>
</evidence>
<feature type="region of interest" description="Disordered" evidence="1">
    <location>
        <begin position="89"/>
        <end position="188"/>
    </location>
</feature>
<feature type="compositionally biased region" description="Basic and acidic residues" evidence="1">
    <location>
        <begin position="38"/>
        <end position="47"/>
    </location>
</feature>
<dbReference type="Proteomes" id="UP001327560">
    <property type="component" value="Chromosome 1"/>
</dbReference>
<feature type="region of interest" description="Disordered" evidence="1">
    <location>
        <begin position="203"/>
        <end position="242"/>
    </location>
</feature>
<name>A0AAQ3JTC5_9LILI</name>
<dbReference type="EMBL" id="CP136890">
    <property type="protein sequence ID" value="WOK94421.1"/>
    <property type="molecule type" value="Genomic_DNA"/>
</dbReference>
<feature type="compositionally biased region" description="Low complexity" evidence="1">
    <location>
        <begin position="112"/>
        <end position="138"/>
    </location>
</feature>